<dbReference type="EMBL" id="VSRR010000176">
    <property type="protein sequence ID" value="MPC11686.1"/>
    <property type="molecule type" value="Genomic_DNA"/>
</dbReference>
<dbReference type="AlphaFoldDB" id="A0A5B7CTU6"/>
<reference evidence="2 3" key="1">
    <citation type="submission" date="2019-05" db="EMBL/GenBank/DDBJ databases">
        <title>Another draft genome of Portunus trituberculatus and its Hox gene families provides insights of decapod evolution.</title>
        <authorList>
            <person name="Jeong J.-H."/>
            <person name="Song I."/>
            <person name="Kim S."/>
            <person name="Choi T."/>
            <person name="Kim D."/>
            <person name="Ryu S."/>
            <person name="Kim W."/>
        </authorList>
    </citation>
    <scope>NUCLEOTIDE SEQUENCE [LARGE SCALE GENOMIC DNA]</scope>
    <source>
        <tissue evidence="2">Muscle</tissue>
    </source>
</reference>
<evidence type="ECO:0000256" key="1">
    <source>
        <dbReference type="SAM" id="MobiDB-lite"/>
    </source>
</evidence>
<accession>A0A5B7CTU6</accession>
<evidence type="ECO:0000313" key="2">
    <source>
        <dbReference type="EMBL" id="MPC11686.1"/>
    </source>
</evidence>
<comment type="caution">
    <text evidence="2">The sequence shown here is derived from an EMBL/GenBank/DDBJ whole genome shotgun (WGS) entry which is preliminary data.</text>
</comment>
<name>A0A5B7CTU6_PORTR</name>
<evidence type="ECO:0000313" key="3">
    <source>
        <dbReference type="Proteomes" id="UP000324222"/>
    </source>
</evidence>
<keyword evidence="3" id="KW-1185">Reference proteome</keyword>
<protein>
    <submittedName>
        <fullName evidence="2">Uncharacterized protein</fullName>
    </submittedName>
</protein>
<proteinExistence type="predicted"/>
<organism evidence="2 3">
    <name type="scientific">Portunus trituberculatus</name>
    <name type="common">Swimming crab</name>
    <name type="synonym">Neptunus trituberculatus</name>
    <dbReference type="NCBI Taxonomy" id="210409"/>
    <lineage>
        <taxon>Eukaryota</taxon>
        <taxon>Metazoa</taxon>
        <taxon>Ecdysozoa</taxon>
        <taxon>Arthropoda</taxon>
        <taxon>Crustacea</taxon>
        <taxon>Multicrustacea</taxon>
        <taxon>Malacostraca</taxon>
        <taxon>Eumalacostraca</taxon>
        <taxon>Eucarida</taxon>
        <taxon>Decapoda</taxon>
        <taxon>Pleocyemata</taxon>
        <taxon>Brachyura</taxon>
        <taxon>Eubrachyura</taxon>
        <taxon>Portunoidea</taxon>
        <taxon>Portunidae</taxon>
        <taxon>Portuninae</taxon>
        <taxon>Portunus</taxon>
    </lineage>
</organism>
<feature type="region of interest" description="Disordered" evidence="1">
    <location>
        <begin position="63"/>
        <end position="89"/>
    </location>
</feature>
<gene>
    <name evidence="2" type="ORF">E2C01_004359</name>
</gene>
<dbReference type="Proteomes" id="UP000324222">
    <property type="component" value="Unassembled WGS sequence"/>
</dbReference>
<sequence length="116" mass="12526">MAGNVILGVDDARNRKRLALRRRLSCSHRPRGQAVREQQSLQIALGDLLTRLAVLQARRVGMRPAPHPCPTSSLARHGTACPEGPPLPCLPLPLTATGRSLRRGRHGASLRLHGVG</sequence>